<dbReference type="Proteomes" id="UP000233551">
    <property type="component" value="Unassembled WGS sequence"/>
</dbReference>
<name>A0A2I0KZA3_PUNGR</name>
<proteinExistence type="predicted"/>
<keyword evidence="2" id="KW-1185">Reference proteome</keyword>
<dbReference type="EMBL" id="PGOL01000250">
    <property type="protein sequence ID" value="PKI73794.1"/>
    <property type="molecule type" value="Genomic_DNA"/>
</dbReference>
<evidence type="ECO:0000313" key="1">
    <source>
        <dbReference type="EMBL" id="PKI73794.1"/>
    </source>
</evidence>
<gene>
    <name evidence="1" type="ORF">CRG98_005778</name>
</gene>
<protein>
    <submittedName>
        <fullName evidence="1">Uncharacterized protein</fullName>
    </submittedName>
</protein>
<evidence type="ECO:0000313" key="2">
    <source>
        <dbReference type="Proteomes" id="UP000233551"/>
    </source>
</evidence>
<accession>A0A2I0KZA3</accession>
<organism evidence="1 2">
    <name type="scientific">Punica granatum</name>
    <name type="common">Pomegranate</name>
    <dbReference type="NCBI Taxonomy" id="22663"/>
    <lineage>
        <taxon>Eukaryota</taxon>
        <taxon>Viridiplantae</taxon>
        <taxon>Streptophyta</taxon>
        <taxon>Embryophyta</taxon>
        <taxon>Tracheophyta</taxon>
        <taxon>Spermatophyta</taxon>
        <taxon>Magnoliopsida</taxon>
        <taxon>eudicotyledons</taxon>
        <taxon>Gunneridae</taxon>
        <taxon>Pentapetalae</taxon>
        <taxon>rosids</taxon>
        <taxon>malvids</taxon>
        <taxon>Myrtales</taxon>
        <taxon>Lythraceae</taxon>
        <taxon>Punica</taxon>
    </lineage>
</organism>
<dbReference type="AlphaFoldDB" id="A0A2I0KZA3"/>
<comment type="caution">
    <text evidence="1">The sequence shown here is derived from an EMBL/GenBank/DDBJ whole genome shotgun (WGS) entry which is preliminary data.</text>
</comment>
<sequence length="162" mass="18179">MANSAAFDKLPSSLSTVPVKLNGHIIRSGEASRVRYLTYTVSSTMLRAVFLYQVWRRQQLRFEVRFEAGVMVCELDPVRTDARNRRERTRFGAVVTGHSDFRLRGVPVVCGGIGSGIRSGFERRKTSTAASELGAPLELEAEKLELRDQHQLRENVVRESVG</sequence>
<reference evidence="1 2" key="1">
    <citation type="submission" date="2017-11" db="EMBL/GenBank/DDBJ databases">
        <title>De-novo sequencing of pomegranate (Punica granatum L.) genome.</title>
        <authorList>
            <person name="Akparov Z."/>
            <person name="Amiraslanov A."/>
            <person name="Hajiyeva S."/>
            <person name="Abbasov M."/>
            <person name="Kaur K."/>
            <person name="Hamwieh A."/>
            <person name="Solovyev V."/>
            <person name="Salamov A."/>
            <person name="Braich B."/>
            <person name="Kosarev P."/>
            <person name="Mahmoud A."/>
            <person name="Hajiyev E."/>
            <person name="Babayeva S."/>
            <person name="Izzatullayeva V."/>
            <person name="Mammadov A."/>
            <person name="Mammadov A."/>
            <person name="Sharifova S."/>
            <person name="Ojaghi J."/>
            <person name="Eynullazada K."/>
            <person name="Bayramov B."/>
            <person name="Abdulazimova A."/>
            <person name="Shahmuradov I."/>
        </authorList>
    </citation>
    <scope>NUCLEOTIDE SEQUENCE [LARGE SCALE GENOMIC DNA]</scope>
    <source>
        <strain evidence="2">cv. AG2017</strain>
        <tissue evidence="1">Leaf</tissue>
    </source>
</reference>